<evidence type="ECO:0000313" key="2">
    <source>
        <dbReference type="EMBL" id="MDK2597246.1"/>
    </source>
</evidence>
<sequence length="191" mass="22675">MAQSLEPELYNWIAVRTYQVVVPVVFMYLIYMIKKKGARFFYDRNQAVKTDSEKSLISWSITVWTIVMLYMTDGYVNQAILDADMDYLVRRRLFYFTKMCFLTAFMLCIYTLHRLRNISFSQSTRVVFYSSTCNITMFFAQFILRGYLENDILLAAYRQVSAVHYIVCCLAILYLPLRLFIADLKLRKGEY</sequence>
<evidence type="ECO:0000313" key="3">
    <source>
        <dbReference type="Proteomes" id="UP001231915"/>
    </source>
</evidence>
<accession>A0ABT7EQB8</accession>
<keyword evidence="1" id="KW-0812">Transmembrane</keyword>
<feature type="transmembrane region" description="Helical" evidence="1">
    <location>
        <begin position="12"/>
        <end position="33"/>
    </location>
</feature>
<feature type="transmembrane region" description="Helical" evidence="1">
    <location>
        <begin position="163"/>
        <end position="181"/>
    </location>
</feature>
<dbReference type="EMBL" id="JASJUT010000010">
    <property type="protein sequence ID" value="MDK2597246.1"/>
    <property type="molecule type" value="Genomic_DNA"/>
</dbReference>
<comment type="caution">
    <text evidence="2">The sequence shown here is derived from an EMBL/GenBank/DDBJ whole genome shotgun (WGS) entry which is preliminary data.</text>
</comment>
<organism evidence="2 3">
    <name type="scientific">Pseudoalteromonas obscura</name>
    <dbReference type="NCBI Taxonomy" id="3048491"/>
    <lineage>
        <taxon>Bacteria</taxon>
        <taxon>Pseudomonadati</taxon>
        <taxon>Pseudomonadota</taxon>
        <taxon>Gammaproteobacteria</taxon>
        <taxon>Alteromonadales</taxon>
        <taxon>Pseudoalteromonadaceae</taxon>
        <taxon>Pseudoalteromonas</taxon>
    </lineage>
</organism>
<gene>
    <name evidence="2" type="ORF">QNM18_19510</name>
</gene>
<name>A0ABT7EQB8_9GAMM</name>
<keyword evidence="1" id="KW-1133">Transmembrane helix</keyword>
<feature type="transmembrane region" description="Helical" evidence="1">
    <location>
        <begin position="92"/>
        <end position="112"/>
    </location>
</feature>
<dbReference type="Proteomes" id="UP001231915">
    <property type="component" value="Unassembled WGS sequence"/>
</dbReference>
<dbReference type="RefSeq" id="WP_211008548.1">
    <property type="nucleotide sequence ID" value="NZ_JASJUT010000010.1"/>
</dbReference>
<feature type="transmembrane region" description="Helical" evidence="1">
    <location>
        <begin position="124"/>
        <end position="143"/>
    </location>
</feature>
<evidence type="ECO:0000256" key="1">
    <source>
        <dbReference type="SAM" id="Phobius"/>
    </source>
</evidence>
<keyword evidence="1" id="KW-0472">Membrane</keyword>
<feature type="transmembrane region" description="Helical" evidence="1">
    <location>
        <begin position="54"/>
        <end position="72"/>
    </location>
</feature>
<reference evidence="2 3" key="1">
    <citation type="submission" date="2023-05" db="EMBL/GenBank/DDBJ databases">
        <title>Pseudoalteromonas ardens sp. nov., Pseudoalteromonas obscura sp. nov., and Pseudoalteromonas umbrosa sp. nov., isolated from the coral Montipora capitata.</title>
        <authorList>
            <person name="Thomas E.M."/>
            <person name="Smith E.M."/>
            <person name="Papke E."/>
            <person name="Shlafstein M.D."/>
            <person name="Oline D.K."/>
            <person name="Videau P."/>
            <person name="Saw J.H."/>
            <person name="Strangman W.K."/>
            <person name="Ushijima B."/>
        </authorList>
    </citation>
    <scope>NUCLEOTIDE SEQUENCE [LARGE SCALE GENOMIC DNA]</scope>
    <source>
        <strain evidence="2 3">P94</strain>
    </source>
</reference>
<proteinExistence type="predicted"/>
<keyword evidence="3" id="KW-1185">Reference proteome</keyword>
<protein>
    <submittedName>
        <fullName evidence="2">Uncharacterized protein</fullName>
    </submittedName>
</protein>